<comment type="subcellular location">
    <subcellularLocation>
        <location evidence="1">Membrane</location>
        <topology evidence="1">Multi-pass membrane protein</topology>
    </subcellularLocation>
</comment>
<dbReference type="NCBIfam" id="TIGR03025">
    <property type="entry name" value="EPS_sugtrans"/>
    <property type="match status" value="1"/>
</dbReference>
<feature type="transmembrane region" description="Helical" evidence="7">
    <location>
        <begin position="123"/>
        <end position="140"/>
    </location>
</feature>
<dbReference type="PANTHER" id="PTHR30576:SF0">
    <property type="entry name" value="UNDECAPRENYL-PHOSPHATE N-ACETYLGALACTOSAMINYL 1-PHOSPHATE TRANSFERASE-RELATED"/>
    <property type="match status" value="1"/>
</dbReference>
<keyword evidence="3 9" id="KW-0808">Transferase</keyword>
<dbReference type="Pfam" id="PF13727">
    <property type="entry name" value="CoA_binding_3"/>
    <property type="match status" value="1"/>
</dbReference>
<accession>A0ABM9IB96</accession>
<evidence type="ECO:0000313" key="9">
    <source>
        <dbReference type="EMBL" id="CAI9084838.1"/>
    </source>
</evidence>
<dbReference type="Proteomes" id="UP001161497">
    <property type="component" value="Chromosome"/>
</dbReference>
<comment type="similarity">
    <text evidence="2">Belongs to the bacterial sugar transferase family.</text>
</comment>
<evidence type="ECO:0000256" key="2">
    <source>
        <dbReference type="ARBA" id="ARBA00006464"/>
    </source>
</evidence>
<sequence length="471" mass="54518">MVNPTHQIKKHYSLWPWKGKVAIFFDFLFLLIGATVVYWIRNSTIYWPKNVLPLLSHRHTAIFCLFILTSFLLLHQKGIYDPSKVLSISEETKKIFWALTQSAAFLIVILFAGQILISRKLLLGLWLFSILALPGWRFILRKIYSGDLKEGNSWIKVVIIGKGENSKKLERFFQANPFLGISVWGVLEEKEDIIEKLPQILELHWIDEIIISESLPLTMIESIVLEGIKRKKRVRLLLPSLSETLHPHWEKMDFFDGLPLVPLCDQSISLFYLIEKRIIDILASFVGLLFLSPVFLLIAAIIKLQDGGPIFYCSTRVGRKGRRFSCIKFRTMTVDADKKKEALAHLNERVGPMFKITNDPRVTPFGRFLRKYSLDELPQLFNVLLGQMSLVGPRPPTPDEVENYGKYSLSYYKRLEVKPGLTSLWAVEARNDPRFERAVELDCKYIEEWTPWLDIKIILRTIPVVFRGEGK</sequence>
<feature type="transmembrane region" description="Helical" evidence="7">
    <location>
        <begin position="55"/>
        <end position="74"/>
    </location>
</feature>
<organism evidence="9 10">
    <name type="scientific">Candidatus Methylacidiphilum fumarolicum</name>
    <dbReference type="NCBI Taxonomy" id="591154"/>
    <lineage>
        <taxon>Bacteria</taxon>
        <taxon>Pseudomonadati</taxon>
        <taxon>Verrucomicrobiota</taxon>
        <taxon>Methylacidiphilae</taxon>
        <taxon>Methylacidiphilales</taxon>
        <taxon>Methylacidiphilaceae</taxon>
        <taxon>Methylacidiphilum (ex Ratnadevi et al. 2023)</taxon>
    </lineage>
</organism>
<gene>
    <name evidence="9" type="primary">wcaJ</name>
    <name evidence="9" type="ORF">MFUM_0447</name>
</gene>
<evidence type="ECO:0000259" key="8">
    <source>
        <dbReference type="Pfam" id="PF02397"/>
    </source>
</evidence>
<feature type="domain" description="Bacterial sugar transferase" evidence="8">
    <location>
        <begin position="276"/>
        <end position="466"/>
    </location>
</feature>
<evidence type="ECO:0000256" key="7">
    <source>
        <dbReference type="SAM" id="Phobius"/>
    </source>
</evidence>
<name>A0ABM9IB96_9BACT</name>
<dbReference type="InterPro" id="IPR017475">
    <property type="entry name" value="EPS_sugar_tfrase"/>
</dbReference>
<dbReference type="Pfam" id="PF02397">
    <property type="entry name" value="Bac_transf"/>
    <property type="match status" value="1"/>
</dbReference>
<feature type="transmembrane region" description="Helical" evidence="7">
    <location>
        <begin position="95"/>
        <end position="117"/>
    </location>
</feature>
<dbReference type="PANTHER" id="PTHR30576">
    <property type="entry name" value="COLANIC BIOSYNTHESIS UDP-GLUCOSE LIPID CARRIER TRANSFERASE"/>
    <property type="match status" value="1"/>
</dbReference>
<dbReference type="GO" id="GO:0016740">
    <property type="term" value="F:transferase activity"/>
    <property type="evidence" value="ECO:0007669"/>
    <property type="project" value="UniProtKB-KW"/>
</dbReference>
<proteinExistence type="inferred from homology"/>
<reference evidence="9" key="1">
    <citation type="submission" date="2023-03" db="EMBL/GenBank/DDBJ databases">
        <authorList>
            <person name="Cremers G."/>
            <person name="Picone N."/>
        </authorList>
    </citation>
    <scope>NUCLEOTIDE SEQUENCE</scope>
    <source>
        <strain evidence="9">Sample_alias</strain>
    </source>
</reference>
<keyword evidence="4 7" id="KW-0812">Transmembrane</keyword>
<keyword evidence="5 7" id="KW-1133">Transmembrane helix</keyword>
<evidence type="ECO:0000256" key="3">
    <source>
        <dbReference type="ARBA" id="ARBA00022679"/>
    </source>
</evidence>
<protein>
    <submittedName>
        <fullName evidence="9">Sugar transferase, WcaJ family</fullName>
    </submittedName>
</protein>
<evidence type="ECO:0000256" key="6">
    <source>
        <dbReference type="ARBA" id="ARBA00023136"/>
    </source>
</evidence>
<evidence type="ECO:0000256" key="1">
    <source>
        <dbReference type="ARBA" id="ARBA00004141"/>
    </source>
</evidence>
<evidence type="ECO:0000256" key="5">
    <source>
        <dbReference type="ARBA" id="ARBA00022989"/>
    </source>
</evidence>
<keyword evidence="6 7" id="KW-0472">Membrane</keyword>
<keyword evidence="10" id="KW-1185">Reference proteome</keyword>
<dbReference type="InterPro" id="IPR003362">
    <property type="entry name" value="Bact_transf"/>
</dbReference>
<feature type="transmembrane region" description="Helical" evidence="7">
    <location>
        <begin position="281"/>
        <end position="302"/>
    </location>
</feature>
<evidence type="ECO:0000313" key="10">
    <source>
        <dbReference type="Proteomes" id="UP001161497"/>
    </source>
</evidence>
<feature type="transmembrane region" description="Helical" evidence="7">
    <location>
        <begin position="21"/>
        <end position="40"/>
    </location>
</feature>
<dbReference type="EMBL" id="OX458932">
    <property type="protein sequence ID" value="CAI9084838.1"/>
    <property type="molecule type" value="Genomic_DNA"/>
</dbReference>
<evidence type="ECO:0000256" key="4">
    <source>
        <dbReference type="ARBA" id="ARBA00022692"/>
    </source>
</evidence>